<dbReference type="PANTHER" id="PTHR43330">
    <property type="entry name" value="METHIONINE AMINOPEPTIDASE"/>
    <property type="match status" value="1"/>
</dbReference>
<evidence type="ECO:0000256" key="1">
    <source>
        <dbReference type="ARBA" id="ARBA00022438"/>
    </source>
</evidence>
<protein>
    <submittedName>
        <fullName evidence="6">Methionine aminopeptidase</fullName>
        <ecNumber evidence="6">3.4.11.18</ecNumber>
    </submittedName>
</protein>
<dbReference type="EC" id="3.4.11.18" evidence="6"/>
<dbReference type="Pfam" id="PF00557">
    <property type="entry name" value="Peptidase_M24"/>
    <property type="match status" value="1"/>
</dbReference>
<dbReference type="Gene3D" id="3.90.230.10">
    <property type="entry name" value="Creatinase/methionine aminopeptidase superfamily"/>
    <property type="match status" value="1"/>
</dbReference>
<dbReference type="HAMAP" id="MF_01974">
    <property type="entry name" value="MetAP_1"/>
    <property type="match status" value="1"/>
</dbReference>
<dbReference type="InterPro" id="IPR002467">
    <property type="entry name" value="Pept_M24A_MAP1"/>
</dbReference>
<evidence type="ECO:0000256" key="4">
    <source>
        <dbReference type="ARBA" id="ARBA00022801"/>
    </source>
</evidence>
<dbReference type="GO" id="GO:0046872">
    <property type="term" value="F:metal ion binding"/>
    <property type="evidence" value="ECO:0007669"/>
    <property type="project" value="UniProtKB-KW"/>
</dbReference>
<dbReference type="InterPro" id="IPR001714">
    <property type="entry name" value="Pept_M24_MAP"/>
</dbReference>
<dbReference type="CDD" id="cd01086">
    <property type="entry name" value="MetAP1"/>
    <property type="match status" value="1"/>
</dbReference>
<keyword evidence="2" id="KW-0645">Protease</keyword>
<evidence type="ECO:0000256" key="3">
    <source>
        <dbReference type="ARBA" id="ARBA00022723"/>
    </source>
</evidence>
<keyword evidence="3" id="KW-0479">Metal-binding</keyword>
<evidence type="ECO:0000256" key="2">
    <source>
        <dbReference type="ARBA" id="ARBA00022670"/>
    </source>
</evidence>
<dbReference type="InterPro" id="IPR036005">
    <property type="entry name" value="Creatinase/aminopeptidase-like"/>
</dbReference>
<dbReference type="GO" id="GO:0005829">
    <property type="term" value="C:cytosol"/>
    <property type="evidence" value="ECO:0007669"/>
    <property type="project" value="TreeGrafter"/>
</dbReference>
<dbReference type="InterPro" id="IPR000994">
    <property type="entry name" value="Pept_M24"/>
</dbReference>
<dbReference type="NCBIfam" id="TIGR00500">
    <property type="entry name" value="met_pdase_I"/>
    <property type="match status" value="1"/>
</dbReference>
<keyword evidence="4 6" id="KW-0378">Hydrolase</keyword>
<keyword evidence="1 6" id="KW-0031">Aminopeptidase</keyword>
<feature type="domain" description="Peptidase M24" evidence="5">
    <location>
        <begin position="12"/>
        <end position="239"/>
    </location>
</feature>
<dbReference type="PRINTS" id="PR00599">
    <property type="entry name" value="MAPEPTIDASE"/>
</dbReference>
<dbReference type="GO" id="GO:0004239">
    <property type="term" value="F:initiator methionyl aminopeptidase activity"/>
    <property type="evidence" value="ECO:0007669"/>
    <property type="project" value="UniProtKB-EC"/>
</dbReference>
<dbReference type="EMBL" id="CAADRM010000103">
    <property type="protein sequence ID" value="VFU15177.1"/>
    <property type="molecule type" value="Genomic_DNA"/>
</dbReference>
<evidence type="ECO:0000313" key="6">
    <source>
        <dbReference type="EMBL" id="VFU15177.1"/>
    </source>
</evidence>
<organism evidence="6">
    <name type="scientific">anaerobic digester metagenome</name>
    <dbReference type="NCBI Taxonomy" id="1263854"/>
    <lineage>
        <taxon>unclassified sequences</taxon>
        <taxon>metagenomes</taxon>
        <taxon>ecological metagenomes</taxon>
    </lineage>
</organism>
<name>A0A485M1M7_9ZZZZ</name>
<dbReference type="GO" id="GO:0070006">
    <property type="term" value="F:metalloaminopeptidase activity"/>
    <property type="evidence" value="ECO:0007669"/>
    <property type="project" value="InterPro"/>
</dbReference>
<dbReference type="AlphaFoldDB" id="A0A485M1M7"/>
<gene>
    <name evidence="6" type="primary">map</name>
    <name evidence="6" type="ORF">SCFA_40052</name>
</gene>
<dbReference type="PANTHER" id="PTHR43330:SF27">
    <property type="entry name" value="METHIONINE AMINOPEPTIDASE"/>
    <property type="match status" value="1"/>
</dbReference>
<reference evidence="6" key="1">
    <citation type="submission" date="2019-03" db="EMBL/GenBank/DDBJ databases">
        <authorList>
            <person name="Hao L."/>
        </authorList>
    </citation>
    <scope>NUCLEOTIDE SEQUENCE</scope>
</reference>
<accession>A0A485M1M7</accession>
<dbReference type="PROSITE" id="PS00680">
    <property type="entry name" value="MAP_1"/>
    <property type="match status" value="1"/>
</dbReference>
<sequence>MIILKSEYEIAIMREANRILAHLFEHLEPMIQPGITTIELDREAELFIRSRGATPAFKGYRNYPATLCTSVNEEVVHGIPGPRVLEPGDIVSIDVGALLDGYYSDAARTFPVGAISPQAKKLLEVTRNSLEAGIAQAVPGNHLYDISAAVQKVAESGGFSVVRDFVGHGIGRSLHEAPQIPNFGKRGKGPILQEGMTLAIEPMVNMGTHKVLIRSDGWTAVTEDSSLSAHFENSIAITKDGPLVLSAP</sequence>
<dbReference type="GO" id="GO:0006508">
    <property type="term" value="P:proteolysis"/>
    <property type="evidence" value="ECO:0007669"/>
    <property type="project" value="UniProtKB-KW"/>
</dbReference>
<evidence type="ECO:0000259" key="5">
    <source>
        <dbReference type="Pfam" id="PF00557"/>
    </source>
</evidence>
<proteinExistence type="inferred from homology"/>
<dbReference type="SUPFAM" id="SSF55920">
    <property type="entry name" value="Creatinase/aminopeptidase"/>
    <property type="match status" value="1"/>
</dbReference>